<keyword evidence="1" id="KW-0812">Transmembrane</keyword>
<feature type="transmembrane region" description="Helical" evidence="1">
    <location>
        <begin position="7"/>
        <end position="24"/>
    </location>
</feature>
<sequence length="52" mass="5725">MNQRERVTIITAGVITGVVMGLLFKDMYKCLITGVIAATVITILMSRRAKKV</sequence>
<reference evidence="3" key="1">
    <citation type="submission" date="2016-10" db="EMBL/GenBank/DDBJ databases">
        <authorList>
            <person name="Varghese N."/>
            <person name="Submissions S."/>
        </authorList>
    </citation>
    <scope>NUCLEOTIDE SEQUENCE [LARGE SCALE GENOMIC DNA]</scope>
    <source>
        <strain evidence="3">CGMCC 1.6854</strain>
    </source>
</reference>
<gene>
    <name evidence="2" type="ORF">SAMN04488137_3836</name>
</gene>
<evidence type="ECO:0000313" key="3">
    <source>
        <dbReference type="Proteomes" id="UP000199544"/>
    </source>
</evidence>
<feature type="transmembrane region" description="Helical" evidence="1">
    <location>
        <begin position="30"/>
        <end position="46"/>
    </location>
</feature>
<evidence type="ECO:0000256" key="1">
    <source>
        <dbReference type="SAM" id="Phobius"/>
    </source>
</evidence>
<proteinExistence type="predicted"/>
<protein>
    <submittedName>
        <fullName evidence="2">Uncharacterized protein</fullName>
    </submittedName>
</protein>
<dbReference type="RefSeq" id="WP_170834419.1">
    <property type="nucleotide sequence ID" value="NZ_FNHW01000002.1"/>
</dbReference>
<dbReference type="AlphaFoldDB" id="A0A1H0A0G7"/>
<keyword evidence="1" id="KW-1133">Transmembrane helix</keyword>
<keyword evidence="1" id="KW-0472">Membrane</keyword>
<dbReference type="Proteomes" id="UP000199544">
    <property type="component" value="Unassembled WGS sequence"/>
</dbReference>
<keyword evidence="3" id="KW-1185">Reference proteome</keyword>
<evidence type="ECO:0000313" key="2">
    <source>
        <dbReference type="EMBL" id="SDN26631.1"/>
    </source>
</evidence>
<dbReference type="EMBL" id="FNHW01000002">
    <property type="protein sequence ID" value="SDN26631.1"/>
    <property type="molecule type" value="Genomic_DNA"/>
</dbReference>
<name>A0A1H0A0G7_9BACL</name>
<accession>A0A1H0A0G7</accession>
<dbReference type="STRING" id="459525.SAMN04488137_3836"/>
<organism evidence="2 3">
    <name type="scientific">Fictibacillus solisalsi</name>
    <dbReference type="NCBI Taxonomy" id="459525"/>
    <lineage>
        <taxon>Bacteria</taxon>
        <taxon>Bacillati</taxon>
        <taxon>Bacillota</taxon>
        <taxon>Bacilli</taxon>
        <taxon>Bacillales</taxon>
        <taxon>Fictibacillaceae</taxon>
        <taxon>Fictibacillus</taxon>
    </lineage>
</organism>